<organism evidence="1">
    <name type="scientific">Salmonella enterica subsp. houtenae serovar 45:g,z51:-</name>
    <dbReference type="NCBI Taxonomy" id="1967611"/>
    <lineage>
        <taxon>Bacteria</taxon>
        <taxon>Pseudomonadati</taxon>
        <taxon>Pseudomonadota</taxon>
        <taxon>Gammaproteobacteria</taxon>
        <taxon>Enterobacterales</taxon>
        <taxon>Enterobacteriaceae</taxon>
        <taxon>Salmonella</taxon>
    </lineage>
</organism>
<reference evidence="1" key="2">
    <citation type="submission" date="2018-07" db="EMBL/GenBank/DDBJ databases">
        <authorList>
            <consortium name="NCBI Pathogen Detection Project"/>
        </authorList>
    </citation>
    <scope>NUCLEOTIDE SEQUENCE</scope>
    <source>
        <strain evidence="1">2584-68</strain>
    </source>
</reference>
<dbReference type="AlphaFoldDB" id="A0A736VL92"/>
<sequence length="130" mass="13224">MDRNTPFKDGELFAVPVAAATEHFGGHIVAANAGGYAVPGSATAANTTLGVCDGWVDNSAGVNGENSVLVRRGKSWCLANSSADPVTQSQVGKDCYVEDSTTVAKTSNADARPVAGTVLGVDAEGVWVLI</sequence>
<gene>
    <name evidence="1" type="ORF">GNB58_003856</name>
</gene>
<accession>A0A736VL92</accession>
<proteinExistence type="predicted"/>
<dbReference type="EMBL" id="DAATAH010000057">
    <property type="protein sequence ID" value="HAE7766816.1"/>
    <property type="molecule type" value="Genomic_DNA"/>
</dbReference>
<comment type="caution">
    <text evidence="1">The sequence shown here is derived from an EMBL/GenBank/DDBJ whole genome shotgun (WGS) entry which is preliminary data.</text>
</comment>
<name>A0A736VL92_SALHO</name>
<reference evidence="1" key="1">
    <citation type="journal article" date="2018" name="Genome Biol.">
        <title>SKESA: strategic k-mer extension for scrupulous assemblies.</title>
        <authorList>
            <person name="Souvorov A."/>
            <person name="Agarwala R."/>
            <person name="Lipman D.J."/>
        </authorList>
    </citation>
    <scope>NUCLEOTIDE SEQUENCE</scope>
    <source>
        <strain evidence="1">2584-68</strain>
    </source>
</reference>
<protein>
    <submittedName>
        <fullName evidence="1">Uncharacterized protein</fullName>
    </submittedName>
</protein>
<evidence type="ECO:0000313" key="1">
    <source>
        <dbReference type="EMBL" id="HAE7766816.1"/>
    </source>
</evidence>